<reference evidence="3" key="2">
    <citation type="submission" date="2025-09" db="UniProtKB">
        <authorList>
            <consortium name="Ensembl"/>
        </authorList>
    </citation>
    <scope>IDENTIFICATION</scope>
</reference>
<evidence type="ECO:0000313" key="4">
    <source>
        <dbReference type="Proteomes" id="UP000694381"/>
    </source>
</evidence>
<dbReference type="Gene3D" id="3.10.130.10">
    <property type="entry name" value="Ribonuclease A-like domain"/>
    <property type="match status" value="1"/>
</dbReference>
<dbReference type="InterPro" id="IPR036816">
    <property type="entry name" value="RNaseA-like_dom_sf"/>
</dbReference>
<feature type="chain" id="PRO_5034002515" evidence="1">
    <location>
        <begin position="23"/>
        <end position="116"/>
    </location>
</feature>
<evidence type="ECO:0000259" key="2">
    <source>
        <dbReference type="Pfam" id="PF00074"/>
    </source>
</evidence>
<evidence type="ECO:0000256" key="1">
    <source>
        <dbReference type="SAM" id="SignalP"/>
    </source>
</evidence>
<name>A0A8C6R9N3_NANGA</name>
<accession>A0A8C6R9N3</accession>
<dbReference type="Pfam" id="PF00074">
    <property type="entry name" value="RnaseA"/>
    <property type="match status" value="1"/>
</dbReference>
<dbReference type="AlphaFoldDB" id="A0A8C6R9N3"/>
<keyword evidence="1" id="KW-0732">Signal</keyword>
<reference evidence="3" key="1">
    <citation type="submission" date="2025-08" db="UniProtKB">
        <authorList>
            <consortium name="Ensembl"/>
        </authorList>
    </citation>
    <scope>IDENTIFICATION</scope>
</reference>
<organism evidence="3 4">
    <name type="scientific">Nannospalax galili</name>
    <name type="common">Northern Israeli blind subterranean mole rat</name>
    <name type="synonym">Spalax galili</name>
    <dbReference type="NCBI Taxonomy" id="1026970"/>
    <lineage>
        <taxon>Eukaryota</taxon>
        <taxon>Metazoa</taxon>
        <taxon>Chordata</taxon>
        <taxon>Craniata</taxon>
        <taxon>Vertebrata</taxon>
        <taxon>Euteleostomi</taxon>
        <taxon>Mammalia</taxon>
        <taxon>Eutheria</taxon>
        <taxon>Euarchontoglires</taxon>
        <taxon>Glires</taxon>
        <taxon>Rodentia</taxon>
        <taxon>Myomorpha</taxon>
        <taxon>Muroidea</taxon>
        <taxon>Spalacidae</taxon>
        <taxon>Spalacinae</taxon>
        <taxon>Nannospalax</taxon>
    </lineage>
</organism>
<dbReference type="SUPFAM" id="SSF54076">
    <property type="entry name" value="RNase A-like"/>
    <property type="match status" value="1"/>
</dbReference>
<feature type="domain" description="Ribonuclease A-domain" evidence="2">
    <location>
        <begin position="28"/>
        <end position="116"/>
    </location>
</feature>
<gene>
    <name evidence="3" type="primary">Rnase13</name>
</gene>
<dbReference type="GeneTree" id="ENSGT00390000015830"/>
<protein>
    <submittedName>
        <fullName evidence="3">Ribonuclease, RNase A family, 13 (non-active)</fullName>
    </submittedName>
</protein>
<sequence length="116" mass="13000">MAPAVVRLLFLQLVLRPSLVMGSRMQTAIKNFRTLYIDYPRVHYPKGFHGYCNGLMAYVRGNCKTGTSMPLGKTSMYCKYSENFCENYNEYCTLTESSCPLTVCTLGAQQPAPSCS</sequence>
<proteinExistence type="predicted"/>
<keyword evidence="4" id="KW-1185">Reference proteome</keyword>
<dbReference type="InterPro" id="IPR023412">
    <property type="entry name" value="RNaseA_domain"/>
</dbReference>
<dbReference type="Proteomes" id="UP000694381">
    <property type="component" value="Unassembled WGS sequence"/>
</dbReference>
<feature type="signal peptide" evidence="1">
    <location>
        <begin position="1"/>
        <end position="22"/>
    </location>
</feature>
<evidence type="ECO:0000313" key="3">
    <source>
        <dbReference type="Ensembl" id="ENSNGAP00000015576.1"/>
    </source>
</evidence>
<dbReference type="OMA" id="KQPPTSC"/>
<dbReference type="Ensembl" id="ENSNGAT00000021182.1">
    <property type="protein sequence ID" value="ENSNGAP00000015576.1"/>
    <property type="gene ID" value="ENSNGAG00000016564.1"/>
</dbReference>